<organism evidence="2 3">
    <name type="scientific">Duganella vulcania</name>
    <dbReference type="NCBI Taxonomy" id="2692166"/>
    <lineage>
        <taxon>Bacteria</taxon>
        <taxon>Pseudomonadati</taxon>
        <taxon>Pseudomonadota</taxon>
        <taxon>Betaproteobacteria</taxon>
        <taxon>Burkholderiales</taxon>
        <taxon>Oxalobacteraceae</taxon>
        <taxon>Telluria group</taxon>
        <taxon>Duganella</taxon>
    </lineage>
</organism>
<reference evidence="2" key="1">
    <citation type="submission" date="2019-12" db="EMBL/GenBank/DDBJ databases">
        <title>Novel species isolated from a subtropical stream in China.</title>
        <authorList>
            <person name="Lu H."/>
        </authorList>
    </citation>
    <scope>NUCLEOTIDE SEQUENCE [LARGE SCALE GENOMIC DNA]</scope>
    <source>
        <strain evidence="2">FT81W</strain>
    </source>
</reference>
<protein>
    <recommendedName>
        <fullName evidence="4">DUF2059 domain-containing protein</fullName>
    </recommendedName>
</protein>
<evidence type="ECO:0000313" key="3">
    <source>
        <dbReference type="Proteomes" id="UP000447355"/>
    </source>
</evidence>
<dbReference type="Proteomes" id="UP000447355">
    <property type="component" value="Unassembled WGS sequence"/>
</dbReference>
<evidence type="ECO:0000313" key="2">
    <source>
        <dbReference type="EMBL" id="MYM93737.1"/>
    </source>
</evidence>
<dbReference type="AlphaFoldDB" id="A0A845GLY0"/>
<accession>A0A845GLY0</accession>
<keyword evidence="1" id="KW-0732">Signal</keyword>
<sequence length="403" mass="44657">MNSARTVILCALLALAVPGHAATPVPPAAAVKGLPDEATQAATEDLLEALQLPVLVRHEMRQLPGVTAEQQDVLQHMSNHVADASIISTLAQVYGAYLTRADARRLAVHYRSATGRKRVAAMLAQAGAAGGEAYPVYSDAERQEIKRIESLPGARALQANGAEIKDRQRYAILNLSTIYKTALLRQSRYDMEKQLRVLLDARREDPLPSMSLTPTGLTSLDNKAALAIDNNRRTALMDAAFKADMAAYDIEHVLENERMVSKEGIARSKNSLALAEARIERHLHDQQENLRSYWEQLRTAIADPSADEYMEPMIAQVLTLLVRSAETERATFDTLNRILNFYESRLGNVTLEDGQLVFKNESDRQLLLALDKQLDQSAVEAKELANDARKMIEDALELKPRGR</sequence>
<feature type="signal peptide" evidence="1">
    <location>
        <begin position="1"/>
        <end position="21"/>
    </location>
</feature>
<evidence type="ECO:0000256" key="1">
    <source>
        <dbReference type="SAM" id="SignalP"/>
    </source>
</evidence>
<dbReference type="RefSeq" id="WP_161082946.1">
    <property type="nucleotide sequence ID" value="NZ_WWCX01000007.1"/>
</dbReference>
<name>A0A845GLY0_9BURK</name>
<dbReference type="EMBL" id="WWCX01000007">
    <property type="protein sequence ID" value="MYM93737.1"/>
    <property type="molecule type" value="Genomic_DNA"/>
</dbReference>
<comment type="caution">
    <text evidence="2">The sequence shown here is derived from an EMBL/GenBank/DDBJ whole genome shotgun (WGS) entry which is preliminary data.</text>
</comment>
<gene>
    <name evidence="2" type="ORF">GTP90_07685</name>
</gene>
<evidence type="ECO:0008006" key="4">
    <source>
        <dbReference type="Google" id="ProtNLM"/>
    </source>
</evidence>
<proteinExistence type="predicted"/>
<feature type="chain" id="PRO_5032855372" description="DUF2059 domain-containing protein" evidence="1">
    <location>
        <begin position="22"/>
        <end position="403"/>
    </location>
</feature>